<name>A0A818QDB4_9BILA</name>
<protein>
    <submittedName>
        <fullName evidence="3">Uncharacterized protein</fullName>
    </submittedName>
</protein>
<evidence type="ECO:0000313" key="2">
    <source>
        <dbReference type="EMBL" id="CAF0744616.1"/>
    </source>
</evidence>
<dbReference type="EMBL" id="CAJNOO010000017">
    <property type="protein sequence ID" value="CAF0744616.1"/>
    <property type="molecule type" value="Genomic_DNA"/>
</dbReference>
<dbReference type="EMBL" id="CAJOAX010000672">
    <property type="protein sequence ID" value="CAF3633180.1"/>
    <property type="molecule type" value="Genomic_DNA"/>
</dbReference>
<reference evidence="3" key="1">
    <citation type="submission" date="2021-02" db="EMBL/GenBank/DDBJ databases">
        <authorList>
            <person name="Nowell W R."/>
        </authorList>
    </citation>
    <scope>NUCLEOTIDE SEQUENCE</scope>
</reference>
<sequence>MNNNQISNEESEQINLSNRISLSKILETKEILILNQVPIQLHSAQQEINNLRLLNICLQSTLIRVQTQLIEYLPINIHDEIKRNEIKQKLISLRQNDDHSRRIIDSQQISFFQIIDNFKNLLDIKQKQEQINNKDISLIKNEKQIDILYEMFHELNTIIHTEHNDRICQLYITLAETSHSVNQTQEILDHTIHAHKIITRRKMKRKIFLIFIAFIFISIFIFIIIISIRIH</sequence>
<evidence type="ECO:0000313" key="3">
    <source>
        <dbReference type="EMBL" id="CAF3633180.1"/>
    </source>
</evidence>
<comment type="caution">
    <text evidence="3">The sequence shown here is derived from an EMBL/GenBank/DDBJ whole genome shotgun (WGS) entry which is preliminary data.</text>
</comment>
<proteinExistence type="predicted"/>
<accession>A0A818QDB4</accession>
<gene>
    <name evidence="3" type="ORF">OTI717_LOCUS8415</name>
    <name evidence="2" type="ORF">RFH988_LOCUS936</name>
</gene>
<feature type="transmembrane region" description="Helical" evidence="1">
    <location>
        <begin position="207"/>
        <end position="230"/>
    </location>
</feature>
<dbReference type="Proteomes" id="UP000663882">
    <property type="component" value="Unassembled WGS sequence"/>
</dbReference>
<organism evidence="3 4">
    <name type="scientific">Rotaria sordida</name>
    <dbReference type="NCBI Taxonomy" id="392033"/>
    <lineage>
        <taxon>Eukaryota</taxon>
        <taxon>Metazoa</taxon>
        <taxon>Spiralia</taxon>
        <taxon>Gnathifera</taxon>
        <taxon>Rotifera</taxon>
        <taxon>Eurotatoria</taxon>
        <taxon>Bdelloidea</taxon>
        <taxon>Philodinida</taxon>
        <taxon>Philodinidae</taxon>
        <taxon>Rotaria</taxon>
    </lineage>
</organism>
<dbReference type="AlphaFoldDB" id="A0A818QDB4"/>
<evidence type="ECO:0000256" key="1">
    <source>
        <dbReference type="SAM" id="Phobius"/>
    </source>
</evidence>
<evidence type="ECO:0000313" key="4">
    <source>
        <dbReference type="Proteomes" id="UP000663823"/>
    </source>
</evidence>
<keyword evidence="1" id="KW-0812">Transmembrane</keyword>
<dbReference type="Proteomes" id="UP000663823">
    <property type="component" value="Unassembled WGS sequence"/>
</dbReference>
<keyword evidence="1" id="KW-0472">Membrane</keyword>
<keyword evidence="1" id="KW-1133">Transmembrane helix</keyword>
<dbReference type="OrthoDB" id="9990660at2759"/>